<dbReference type="PANTHER" id="PTHR10366">
    <property type="entry name" value="NAD DEPENDENT EPIMERASE/DEHYDRATASE"/>
    <property type="match status" value="1"/>
</dbReference>
<protein>
    <recommendedName>
        <fullName evidence="3">NAD-dependent epimerase/dehydratase domain-containing protein</fullName>
    </recommendedName>
</protein>
<dbReference type="InterPro" id="IPR036291">
    <property type="entry name" value="NAD(P)-bd_dom_sf"/>
</dbReference>
<keyword evidence="5" id="KW-1185">Reference proteome</keyword>
<name>A0A9D4TEU1_CHLVU</name>
<dbReference type="Gene3D" id="3.40.50.720">
    <property type="entry name" value="NAD(P)-binding Rossmann-like Domain"/>
    <property type="match status" value="1"/>
</dbReference>
<dbReference type="PANTHER" id="PTHR10366:SF852">
    <property type="entry name" value="CINNAMOYL-COA REDUCTASE CAD2"/>
    <property type="match status" value="1"/>
</dbReference>
<dbReference type="SUPFAM" id="SSF51735">
    <property type="entry name" value="NAD(P)-binding Rossmann-fold domains"/>
    <property type="match status" value="1"/>
</dbReference>
<reference evidence="4" key="1">
    <citation type="journal article" date="2019" name="Plant J.">
        <title>Chlorella vulgaris genome assembly and annotation reveals the molecular basis for metabolic acclimation to high light conditions.</title>
        <authorList>
            <person name="Cecchin M."/>
            <person name="Marcolungo L."/>
            <person name="Rossato M."/>
            <person name="Girolomoni L."/>
            <person name="Cosentino E."/>
            <person name="Cuine S."/>
            <person name="Li-Beisson Y."/>
            <person name="Delledonne M."/>
            <person name="Ballottari M."/>
        </authorList>
    </citation>
    <scope>NUCLEOTIDE SEQUENCE</scope>
    <source>
        <strain evidence="4">211/11P</strain>
    </source>
</reference>
<dbReference type="Pfam" id="PF01370">
    <property type="entry name" value="Epimerase"/>
    <property type="match status" value="1"/>
</dbReference>
<dbReference type="EMBL" id="SIDB01000014">
    <property type="protein sequence ID" value="KAI3423879.1"/>
    <property type="molecule type" value="Genomic_DNA"/>
</dbReference>
<dbReference type="GO" id="GO:0016616">
    <property type="term" value="F:oxidoreductase activity, acting on the CH-OH group of donors, NAD or NADP as acceptor"/>
    <property type="evidence" value="ECO:0007669"/>
    <property type="project" value="TreeGrafter"/>
</dbReference>
<dbReference type="AlphaFoldDB" id="A0A9D4TEU1"/>
<sequence length="384" mass="41785">MAPSAGRVNLDRMLARKPLLPAERDAAPAVVCVAGGAGYIGSRIVARLMAGGHTVHATRRAAGDDEAAIAALNELPGARKQLRWFDADLMQQDSFDAAVEGCRFVIHTAGVVSLNAPKRVAYSRVIEPTVKGIENVLSAVNKAPGVEKVVLTSSLAAVSAEFKEGGPGHKYSEADWTTNFWELEEPYVTAKVLAEWQAWAIAAQQQRWRLVAICPGHVYGPPFTANLKCAPVMTIKSLLDGSWYPFTAPTGLGMVDLDDVAAAHVLATVLPEARGRYVLCERFALMSEMAGMMREMYPSHRVPYIILPFWASAALMILAGIMSYRWVKTMWHLRADVDCSKANQELGLDFIPLKQSLQDFAKRLMELGVVQRVPAQAGPSKKGS</sequence>
<gene>
    <name evidence="4" type="ORF">D9Q98_009713</name>
</gene>
<comment type="caution">
    <text evidence="4">The sequence shown here is derived from an EMBL/GenBank/DDBJ whole genome shotgun (WGS) entry which is preliminary data.</text>
</comment>
<evidence type="ECO:0000313" key="4">
    <source>
        <dbReference type="EMBL" id="KAI3423879.1"/>
    </source>
</evidence>
<keyword evidence="2" id="KW-0812">Transmembrane</keyword>
<organism evidence="4 5">
    <name type="scientific">Chlorella vulgaris</name>
    <name type="common">Green alga</name>
    <dbReference type="NCBI Taxonomy" id="3077"/>
    <lineage>
        <taxon>Eukaryota</taxon>
        <taxon>Viridiplantae</taxon>
        <taxon>Chlorophyta</taxon>
        <taxon>core chlorophytes</taxon>
        <taxon>Trebouxiophyceae</taxon>
        <taxon>Chlorellales</taxon>
        <taxon>Chlorellaceae</taxon>
        <taxon>Chlorella clade</taxon>
        <taxon>Chlorella</taxon>
    </lineage>
</organism>
<proteinExistence type="predicted"/>
<evidence type="ECO:0000256" key="1">
    <source>
        <dbReference type="ARBA" id="ARBA00023002"/>
    </source>
</evidence>
<keyword evidence="2" id="KW-1133">Transmembrane helix</keyword>
<reference evidence="4" key="2">
    <citation type="submission" date="2020-11" db="EMBL/GenBank/DDBJ databases">
        <authorList>
            <person name="Cecchin M."/>
            <person name="Marcolungo L."/>
            <person name="Rossato M."/>
            <person name="Girolomoni L."/>
            <person name="Cosentino E."/>
            <person name="Cuine S."/>
            <person name="Li-Beisson Y."/>
            <person name="Delledonne M."/>
            <person name="Ballottari M."/>
        </authorList>
    </citation>
    <scope>NUCLEOTIDE SEQUENCE</scope>
    <source>
        <strain evidence="4">211/11P</strain>
        <tissue evidence="4">Whole cell</tissue>
    </source>
</reference>
<feature type="domain" description="NAD-dependent epimerase/dehydratase" evidence="3">
    <location>
        <begin position="31"/>
        <end position="267"/>
    </location>
</feature>
<feature type="transmembrane region" description="Helical" evidence="2">
    <location>
        <begin position="302"/>
        <end position="324"/>
    </location>
</feature>
<dbReference type="OrthoDB" id="2735536at2759"/>
<evidence type="ECO:0000256" key="2">
    <source>
        <dbReference type="SAM" id="Phobius"/>
    </source>
</evidence>
<dbReference type="Proteomes" id="UP001055712">
    <property type="component" value="Unassembled WGS sequence"/>
</dbReference>
<dbReference type="InterPro" id="IPR001509">
    <property type="entry name" value="Epimerase_deHydtase"/>
</dbReference>
<dbReference type="FunFam" id="3.40.50.720:FF:000085">
    <property type="entry name" value="Dihydroflavonol reductase"/>
    <property type="match status" value="1"/>
</dbReference>
<keyword evidence="2" id="KW-0472">Membrane</keyword>
<evidence type="ECO:0000313" key="5">
    <source>
        <dbReference type="Proteomes" id="UP001055712"/>
    </source>
</evidence>
<keyword evidence="1" id="KW-0560">Oxidoreductase</keyword>
<accession>A0A9D4TEU1</accession>
<dbReference type="InterPro" id="IPR050425">
    <property type="entry name" value="NAD(P)_dehydrat-like"/>
</dbReference>
<evidence type="ECO:0000259" key="3">
    <source>
        <dbReference type="Pfam" id="PF01370"/>
    </source>
</evidence>